<dbReference type="eggNOG" id="KOG4626">
    <property type="taxonomic scope" value="Eukaryota"/>
</dbReference>
<organism evidence="2 3">
    <name type="scientific">Punctularia strigosozonata (strain HHB-11173)</name>
    <name type="common">White-rot fungus</name>
    <dbReference type="NCBI Taxonomy" id="741275"/>
    <lineage>
        <taxon>Eukaryota</taxon>
        <taxon>Fungi</taxon>
        <taxon>Dikarya</taxon>
        <taxon>Basidiomycota</taxon>
        <taxon>Agaricomycotina</taxon>
        <taxon>Agaricomycetes</taxon>
        <taxon>Corticiales</taxon>
        <taxon>Punctulariaceae</taxon>
        <taxon>Punctularia</taxon>
    </lineage>
</organism>
<dbReference type="HOGENOM" id="CLU_001305_0_1_1"/>
<protein>
    <recommendedName>
        <fullName evidence="1">CHAT domain-containing protein</fullName>
    </recommendedName>
</protein>
<evidence type="ECO:0000259" key="1">
    <source>
        <dbReference type="Pfam" id="PF12770"/>
    </source>
</evidence>
<dbReference type="OrthoDB" id="9991317at2759"/>
<gene>
    <name evidence="2" type="ORF">PUNSTDRAFT_139059</name>
</gene>
<dbReference type="Pfam" id="PF12770">
    <property type="entry name" value="CHAT"/>
    <property type="match status" value="1"/>
</dbReference>
<accession>R7S2K7</accession>
<dbReference type="EMBL" id="JH687557">
    <property type="protein sequence ID" value="EIN04017.1"/>
    <property type="molecule type" value="Genomic_DNA"/>
</dbReference>
<keyword evidence="3" id="KW-1185">Reference proteome</keyword>
<dbReference type="Gene3D" id="1.25.40.10">
    <property type="entry name" value="Tetratricopeptide repeat domain"/>
    <property type="match status" value="1"/>
</dbReference>
<evidence type="ECO:0000313" key="2">
    <source>
        <dbReference type="EMBL" id="EIN04017.1"/>
    </source>
</evidence>
<dbReference type="KEGG" id="psq:PUNSTDRAFT_139059"/>
<dbReference type="InterPro" id="IPR011990">
    <property type="entry name" value="TPR-like_helical_dom_sf"/>
</dbReference>
<dbReference type="RefSeq" id="XP_007388806.1">
    <property type="nucleotide sequence ID" value="XM_007388744.1"/>
</dbReference>
<proteinExistence type="predicted"/>
<dbReference type="Proteomes" id="UP000054196">
    <property type="component" value="Unassembled WGS sequence"/>
</dbReference>
<feature type="domain" description="CHAT" evidence="1">
    <location>
        <begin position="850"/>
        <end position="1140"/>
    </location>
</feature>
<name>R7S2K7_PUNST</name>
<dbReference type="GeneID" id="18880226"/>
<reference evidence="3" key="1">
    <citation type="journal article" date="2012" name="Science">
        <title>The Paleozoic origin of enzymatic lignin decomposition reconstructed from 31 fungal genomes.</title>
        <authorList>
            <person name="Floudas D."/>
            <person name="Binder M."/>
            <person name="Riley R."/>
            <person name="Barry K."/>
            <person name="Blanchette R.A."/>
            <person name="Henrissat B."/>
            <person name="Martinez A.T."/>
            <person name="Otillar R."/>
            <person name="Spatafora J.W."/>
            <person name="Yadav J.S."/>
            <person name="Aerts A."/>
            <person name="Benoit I."/>
            <person name="Boyd A."/>
            <person name="Carlson A."/>
            <person name="Copeland A."/>
            <person name="Coutinho P.M."/>
            <person name="de Vries R.P."/>
            <person name="Ferreira P."/>
            <person name="Findley K."/>
            <person name="Foster B."/>
            <person name="Gaskell J."/>
            <person name="Glotzer D."/>
            <person name="Gorecki P."/>
            <person name="Heitman J."/>
            <person name="Hesse C."/>
            <person name="Hori C."/>
            <person name="Igarashi K."/>
            <person name="Jurgens J.A."/>
            <person name="Kallen N."/>
            <person name="Kersten P."/>
            <person name="Kohler A."/>
            <person name="Kuees U."/>
            <person name="Kumar T.K.A."/>
            <person name="Kuo A."/>
            <person name="LaButti K."/>
            <person name="Larrondo L.F."/>
            <person name="Lindquist E."/>
            <person name="Ling A."/>
            <person name="Lombard V."/>
            <person name="Lucas S."/>
            <person name="Lundell T."/>
            <person name="Martin R."/>
            <person name="McLaughlin D.J."/>
            <person name="Morgenstern I."/>
            <person name="Morin E."/>
            <person name="Murat C."/>
            <person name="Nagy L.G."/>
            <person name="Nolan M."/>
            <person name="Ohm R.A."/>
            <person name="Patyshakuliyeva A."/>
            <person name="Rokas A."/>
            <person name="Ruiz-Duenas F.J."/>
            <person name="Sabat G."/>
            <person name="Salamov A."/>
            <person name="Samejima M."/>
            <person name="Schmutz J."/>
            <person name="Slot J.C."/>
            <person name="St John F."/>
            <person name="Stenlid J."/>
            <person name="Sun H."/>
            <person name="Sun S."/>
            <person name="Syed K."/>
            <person name="Tsang A."/>
            <person name="Wiebenga A."/>
            <person name="Young D."/>
            <person name="Pisabarro A."/>
            <person name="Eastwood D.C."/>
            <person name="Martin F."/>
            <person name="Cullen D."/>
            <person name="Grigoriev I.V."/>
            <person name="Hibbett D.S."/>
        </authorList>
    </citation>
    <scope>NUCLEOTIDE SEQUENCE [LARGE SCALE GENOMIC DNA]</scope>
    <source>
        <strain evidence="3">HHB-11173 SS5</strain>
    </source>
</reference>
<dbReference type="SUPFAM" id="SSF81901">
    <property type="entry name" value="HCP-like"/>
    <property type="match status" value="1"/>
</dbReference>
<evidence type="ECO:0000313" key="3">
    <source>
        <dbReference type="Proteomes" id="UP000054196"/>
    </source>
</evidence>
<dbReference type="InterPro" id="IPR024983">
    <property type="entry name" value="CHAT_dom"/>
</dbReference>
<dbReference type="AlphaFoldDB" id="R7S2K7"/>
<sequence length="1141" mass="127899">MAAFANVLQSDLTAAKESIEIFMELLEGDAAAVYLHLSDAKLSTPFDPSQRRYHLLVQLAHILEERSIYTGNSSDLQLALQYGQAAFRMCIAEGVACPTVLTLYAAILNTNADNSAHSEDRTTAESLVRAAIRLCEWDHPLRPVTHLVLGWIVLRRFEATGDRPFIEEAVHLEQLALTQMPSLEDQMRHRHLRRLGWFLFRRYESSCDSRDLDEAISNFEEAAKLCPSAHIDRGRIEGYRLIGLYRRCYNSGDLQDIESALEIGRRSLEPVGPDGHPRIGILETVANLLTLRHQRTLSNGEDIQESIQLRREALRRSSVGSINHWIFLHNLTFDLQLRFSWSGELIDLEEAIQLARQAANVLSDDHPERFRPARVLAQVLTLRFKEEGNIADLDEALEWDRRALTAVPHTHGVENSTTSVLLISHLCLRFESLRSEHDLTEAISLSEELLRILPTDHIHRPDILSYLSKGLLLRGQHRDDLADINRAIAELQPVAIISDQVDQPEEPERLRNLAILHLTRFRRMRNPDDAMRAASISSRLLASVTPGRRERHQCLLDASEIYMEPETPCYDVPRALTCLLEALTDPQRDVRSRIHGVKRVLDLIHPHYADITSTGTSTNLQLLDIYIEGVRLLPRVAFFGLHLQSRLQSLAVGQSIALTGASHPLKISLPERALEILEQGRVTFWRHVLRLRSPFDDVPAELRGELSTLARQLEKVSDMGLAQDALVVEAEATRRKRLSREFECLLERVRDVPGLERFLLHDEFATLAKASERGPVVVLVASSLACHAVVLNASGEVTMIALDGVTEAWVVESSASWQSAMTAARSQLRDRLHIDKKTNPLKARCARIEAVLHRLWTDVVRPVVRILGLEMSVGRNRPRVWWCPTGHFLHLPIHAAGGVDGVWCSDYVVSSYTPTLGALLAARSAYTPVKKRNIKALVAAVSESTMSHWNDLASVREEASAVVRYLPAGSVLATSPDHIFRRAEGGVTAEALLFRLPDATILHLACHGHQDPDSPLKSGFVMQDEVLTIERLMLVSLPRAFMAFLSACETAKGDKSQPDQTVHLAATMLFAGFKSVIATLWSMEDVDGPMIANSVYKDMFDSDAECIDPDDVPYALDAAVQELRRAHPEPSRWATYVHFGI</sequence>